<dbReference type="Proteomes" id="UP001159364">
    <property type="component" value="Linkage Group LG02"/>
</dbReference>
<dbReference type="PANTHER" id="PTHR45642:SF120">
    <property type="entry name" value="GDSL-LIKE LIPASE_ACYLHYDROLASE"/>
    <property type="match status" value="1"/>
</dbReference>
<dbReference type="InterPro" id="IPR036514">
    <property type="entry name" value="SGNH_hydro_sf"/>
</dbReference>
<dbReference type="InterPro" id="IPR001087">
    <property type="entry name" value="GDSL"/>
</dbReference>
<name>A0AAV8TZY1_9ROSI</name>
<comment type="caution">
    <text evidence="2">The sequence shown here is derived from an EMBL/GenBank/DDBJ whole genome shotgun (WGS) entry which is preliminary data.</text>
</comment>
<keyword evidence="3" id="KW-1185">Reference proteome</keyword>
<dbReference type="AlphaFoldDB" id="A0AAV8TZY1"/>
<sequence>MPTTLRSLRFCEYVITTFVPGFLIPTDTPVRLSTTRGGIEKVSKEIENGRFSNGRLIPDMLASSLLHKDAIPAFLNANISDKDLLTGVNFASAGSGFDENTNFVLNVLPPSKQLSNFGDYIKRLKKVVGKDKAKAILADSLVIISAGTNDISSEKMLFNDTQYQYKLLNGMEHMVKEVHDMGCRSMIVGSLPPAGCLPIRMSLRFPNIADRKCIDEQNAYAQSYNQKLAKLLPQLQSKLSGSKLVYADIYKPLMDMIKNPKEYGFVETKLGCCGTGLVEMGPLCNQFTMLCDNDADYLFWDSIHPSQGAYKHIAQYILKHVLPKLQ</sequence>
<organism evidence="2 3">
    <name type="scientific">Erythroxylum novogranatense</name>
    <dbReference type="NCBI Taxonomy" id="1862640"/>
    <lineage>
        <taxon>Eukaryota</taxon>
        <taxon>Viridiplantae</taxon>
        <taxon>Streptophyta</taxon>
        <taxon>Embryophyta</taxon>
        <taxon>Tracheophyta</taxon>
        <taxon>Spermatophyta</taxon>
        <taxon>Magnoliopsida</taxon>
        <taxon>eudicotyledons</taxon>
        <taxon>Gunneridae</taxon>
        <taxon>Pentapetalae</taxon>
        <taxon>rosids</taxon>
        <taxon>fabids</taxon>
        <taxon>Malpighiales</taxon>
        <taxon>Erythroxylaceae</taxon>
        <taxon>Erythroxylum</taxon>
    </lineage>
</organism>
<dbReference type="SUPFAM" id="SSF52266">
    <property type="entry name" value="SGNH hydrolase"/>
    <property type="match status" value="1"/>
</dbReference>
<comment type="similarity">
    <text evidence="1">Belongs to the 'GDSL' lipolytic enzyme family.</text>
</comment>
<proteinExistence type="inferred from homology"/>
<dbReference type="InterPro" id="IPR035669">
    <property type="entry name" value="SGNH_plant_lipase-like"/>
</dbReference>
<dbReference type="Pfam" id="PF00657">
    <property type="entry name" value="Lipase_GDSL"/>
    <property type="match status" value="1"/>
</dbReference>
<dbReference type="PANTHER" id="PTHR45642">
    <property type="entry name" value="GDSL ESTERASE/LIPASE EXL3"/>
    <property type="match status" value="1"/>
</dbReference>
<gene>
    <name evidence="2" type="ORF">K2173_026567</name>
</gene>
<dbReference type="InterPro" id="IPR050592">
    <property type="entry name" value="GDSL_lipolytic_enzyme"/>
</dbReference>
<dbReference type="GO" id="GO:0016788">
    <property type="term" value="F:hydrolase activity, acting on ester bonds"/>
    <property type="evidence" value="ECO:0007669"/>
    <property type="project" value="InterPro"/>
</dbReference>
<evidence type="ECO:0008006" key="4">
    <source>
        <dbReference type="Google" id="ProtNLM"/>
    </source>
</evidence>
<protein>
    <recommendedName>
        <fullName evidence="4">GDSL esterase/lipase</fullName>
    </recommendedName>
</protein>
<evidence type="ECO:0000313" key="2">
    <source>
        <dbReference type="EMBL" id="KAJ8771390.1"/>
    </source>
</evidence>
<accession>A0AAV8TZY1</accession>
<evidence type="ECO:0000313" key="3">
    <source>
        <dbReference type="Proteomes" id="UP001159364"/>
    </source>
</evidence>
<reference evidence="2 3" key="1">
    <citation type="submission" date="2021-09" db="EMBL/GenBank/DDBJ databases">
        <title>Genomic insights and catalytic innovation underlie evolution of tropane alkaloids biosynthesis.</title>
        <authorList>
            <person name="Wang Y.-J."/>
            <person name="Tian T."/>
            <person name="Huang J.-P."/>
            <person name="Huang S.-X."/>
        </authorList>
    </citation>
    <scope>NUCLEOTIDE SEQUENCE [LARGE SCALE GENOMIC DNA]</scope>
    <source>
        <strain evidence="2">KIB-2018</strain>
        <tissue evidence="2">Leaf</tissue>
    </source>
</reference>
<dbReference type="Gene3D" id="3.40.50.1110">
    <property type="entry name" value="SGNH hydrolase"/>
    <property type="match status" value="1"/>
</dbReference>
<evidence type="ECO:0000256" key="1">
    <source>
        <dbReference type="ARBA" id="ARBA00008668"/>
    </source>
</evidence>
<dbReference type="CDD" id="cd01837">
    <property type="entry name" value="SGNH_plant_lipase_like"/>
    <property type="match status" value="1"/>
</dbReference>
<dbReference type="EMBL" id="JAIWQS010000002">
    <property type="protein sequence ID" value="KAJ8771390.1"/>
    <property type="molecule type" value="Genomic_DNA"/>
</dbReference>